<dbReference type="AlphaFoldDB" id="A0A5A7PHA0"/>
<comment type="caution">
    <text evidence="2">The sequence shown here is derived from an EMBL/GenBank/DDBJ whole genome shotgun (WGS) entry which is preliminary data.</text>
</comment>
<evidence type="ECO:0000313" key="2">
    <source>
        <dbReference type="EMBL" id="GER31948.1"/>
    </source>
</evidence>
<dbReference type="EMBL" id="BKCP01004517">
    <property type="protein sequence ID" value="GER31948.1"/>
    <property type="molecule type" value="Genomic_DNA"/>
</dbReference>
<dbReference type="GO" id="GO:0005840">
    <property type="term" value="C:ribosome"/>
    <property type="evidence" value="ECO:0007669"/>
    <property type="project" value="UniProtKB-KW"/>
</dbReference>
<keyword evidence="2" id="KW-0687">Ribonucleoprotein</keyword>
<reference evidence="3" key="1">
    <citation type="journal article" date="2019" name="Curr. Biol.">
        <title>Genome Sequence of Striga asiatica Provides Insight into the Evolution of Plant Parasitism.</title>
        <authorList>
            <person name="Yoshida S."/>
            <person name="Kim S."/>
            <person name="Wafula E.K."/>
            <person name="Tanskanen J."/>
            <person name="Kim Y.M."/>
            <person name="Honaas L."/>
            <person name="Yang Z."/>
            <person name="Spallek T."/>
            <person name="Conn C.E."/>
            <person name="Ichihashi Y."/>
            <person name="Cheong K."/>
            <person name="Cui S."/>
            <person name="Der J.P."/>
            <person name="Gundlach H."/>
            <person name="Jiao Y."/>
            <person name="Hori C."/>
            <person name="Ishida J.K."/>
            <person name="Kasahara H."/>
            <person name="Kiba T."/>
            <person name="Kim M.S."/>
            <person name="Koo N."/>
            <person name="Laohavisit A."/>
            <person name="Lee Y.H."/>
            <person name="Lumba S."/>
            <person name="McCourt P."/>
            <person name="Mortimer J.C."/>
            <person name="Mutuku J.M."/>
            <person name="Nomura T."/>
            <person name="Sasaki-Sekimoto Y."/>
            <person name="Seto Y."/>
            <person name="Wang Y."/>
            <person name="Wakatake T."/>
            <person name="Sakakibara H."/>
            <person name="Demura T."/>
            <person name="Yamaguchi S."/>
            <person name="Yoneyama K."/>
            <person name="Manabe R.I."/>
            <person name="Nelson D.C."/>
            <person name="Schulman A.H."/>
            <person name="Timko M.P."/>
            <person name="dePamphilis C.W."/>
            <person name="Choi D."/>
            <person name="Shirasu K."/>
        </authorList>
    </citation>
    <scope>NUCLEOTIDE SEQUENCE [LARGE SCALE GENOMIC DNA]</scope>
    <source>
        <strain evidence="3">cv. UVA1</strain>
    </source>
</reference>
<evidence type="ECO:0000313" key="3">
    <source>
        <dbReference type="Proteomes" id="UP000325081"/>
    </source>
</evidence>
<dbReference type="Proteomes" id="UP000325081">
    <property type="component" value="Unassembled WGS sequence"/>
</dbReference>
<keyword evidence="3" id="KW-1185">Reference proteome</keyword>
<protein>
    <submittedName>
        <fullName evidence="2">Ribosomal protein S24/S35</fullName>
    </submittedName>
</protein>
<accession>A0A5A7PHA0</accession>
<dbReference type="OrthoDB" id="1837928at2759"/>
<feature type="region of interest" description="Disordered" evidence="1">
    <location>
        <begin position="181"/>
        <end position="229"/>
    </location>
</feature>
<keyword evidence="2" id="KW-0689">Ribosomal protein</keyword>
<sequence>MLDLEEFEDIEPYAYRHLTLEFFSTVTKHDNGKYLTACLKGKEYKSTDKVLCDIYKFDSSITSRHSPMGFIVDPHWAVISPCETYKKSGPSSGFISDVALVYLKDTLFDLRHDSRHGLNLGHVVAKLVEYFGVEIDESKIYAKLITKKDLWHAGFLKNSTTPNPIIKRTAYKAYCEEMGIPLPDDDSKPAASTSTGPASENPHDEDEDELDAENHPTHETFQPPPLIDAHIGASSQSVAPAWFSAYEARNEARWTTFTEQNDARWTSFVESNDARWTEQTNRWNEFVQSNEAHWTTHDSRWDTWADQQYQHGSVTDAGRGQELIGTRWCGSRSLAVASRVVTRGCVGSKVWDTRFVRGKFSGRARTLGRVKDSERVGHGRWNESRRPRAGTTAQGFAAGTWTRGSAVRGCGLGSGRFSTVTGSGGNFW</sequence>
<organism evidence="2 3">
    <name type="scientific">Striga asiatica</name>
    <name type="common">Asiatic witchweed</name>
    <name type="synonym">Buchnera asiatica</name>
    <dbReference type="NCBI Taxonomy" id="4170"/>
    <lineage>
        <taxon>Eukaryota</taxon>
        <taxon>Viridiplantae</taxon>
        <taxon>Streptophyta</taxon>
        <taxon>Embryophyta</taxon>
        <taxon>Tracheophyta</taxon>
        <taxon>Spermatophyta</taxon>
        <taxon>Magnoliopsida</taxon>
        <taxon>eudicotyledons</taxon>
        <taxon>Gunneridae</taxon>
        <taxon>Pentapetalae</taxon>
        <taxon>asterids</taxon>
        <taxon>lamiids</taxon>
        <taxon>Lamiales</taxon>
        <taxon>Orobanchaceae</taxon>
        <taxon>Buchnereae</taxon>
        <taxon>Striga</taxon>
    </lineage>
</organism>
<gene>
    <name evidence="2" type="ORF">STAS_07994</name>
</gene>
<proteinExistence type="predicted"/>
<name>A0A5A7PHA0_STRAF</name>
<evidence type="ECO:0000256" key="1">
    <source>
        <dbReference type="SAM" id="MobiDB-lite"/>
    </source>
</evidence>